<dbReference type="InterPro" id="IPR058056">
    <property type="entry name" value="WH_TANC1/2"/>
</dbReference>
<feature type="region of interest" description="Disordered" evidence="4">
    <location>
        <begin position="50"/>
        <end position="78"/>
    </location>
</feature>
<evidence type="ECO:0000256" key="2">
    <source>
        <dbReference type="ARBA" id="ARBA00022737"/>
    </source>
</evidence>
<dbReference type="Pfam" id="PF25520">
    <property type="entry name" value="AAA_lid_TANC1"/>
    <property type="match status" value="1"/>
</dbReference>
<feature type="compositionally biased region" description="Low complexity" evidence="4">
    <location>
        <begin position="65"/>
        <end position="78"/>
    </location>
</feature>
<feature type="domain" description="TANC1/2-like AAA+ ATPase lid" evidence="5">
    <location>
        <begin position="244"/>
        <end position="338"/>
    </location>
</feature>
<dbReference type="Pfam" id="PF25521">
    <property type="entry name" value="WHD_TANC1"/>
    <property type="match status" value="1"/>
</dbReference>
<evidence type="ECO:0000313" key="8">
    <source>
        <dbReference type="Proteomes" id="UP001208570"/>
    </source>
</evidence>
<gene>
    <name evidence="7" type="ORF">LSH36_284g03001</name>
</gene>
<evidence type="ECO:0000313" key="7">
    <source>
        <dbReference type="EMBL" id="KAK2153828.1"/>
    </source>
</evidence>
<accession>A0AAD9JIH8</accession>
<protein>
    <submittedName>
        <fullName evidence="7">Uncharacterized protein</fullName>
    </submittedName>
</protein>
<evidence type="ECO:0000256" key="1">
    <source>
        <dbReference type="ARBA" id="ARBA00022553"/>
    </source>
</evidence>
<feature type="domain" description="TANC1/2-like winged helix" evidence="6">
    <location>
        <begin position="340"/>
        <end position="433"/>
    </location>
</feature>
<keyword evidence="3" id="KW-0040">ANK repeat</keyword>
<dbReference type="EMBL" id="JAODUP010000284">
    <property type="protein sequence ID" value="KAK2153828.1"/>
    <property type="molecule type" value="Genomic_DNA"/>
</dbReference>
<proteinExistence type="predicted"/>
<dbReference type="InterPro" id="IPR058018">
    <property type="entry name" value="AAA_lid_TANC1/2"/>
</dbReference>
<evidence type="ECO:0000259" key="5">
    <source>
        <dbReference type="Pfam" id="PF25520"/>
    </source>
</evidence>
<sequence>MYTFQELRDTGSKHKGLVITGGIGFGKTAIVDVLMEYSCFGSARTQLVQPAADSSEHNGKGRPPNGGANSAGNSSSCSQSAHSITHNYDSLKSITSHIVALHICQADNNITCMVPEFIHSIAAYMANSPQLEAYKEMLLQEPQIQNALCIRNCIQNPSSAFITGILEPLCELKTSGRITADFCVIVIDSLNEAEFHKPDYGDTIASFLTKHISKFPAWLKVIVTVRSMLQDLTKFLPFHAISLDKLVASENIQADVTGYINLRIDGSTQICNNIALNSKLDATTQSKFCSHVQMLSRGCLLYCKILLDLIEQGHLVVKSSNYKILPINLSEIFLLQFNLKFPTIRSFEKASPILNICLASLYPLTGEEIYETLNSGFMYRFIEWDDFVQRMSTLAGFLNLRLDGTYMYFHPAFREWLIRRDDNESPKFLCDLR</sequence>
<name>A0AAD9JIH8_9ANNE</name>
<organism evidence="7 8">
    <name type="scientific">Paralvinella palmiformis</name>
    <dbReference type="NCBI Taxonomy" id="53620"/>
    <lineage>
        <taxon>Eukaryota</taxon>
        <taxon>Metazoa</taxon>
        <taxon>Spiralia</taxon>
        <taxon>Lophotrochozoa</taxon>
        <taxon>Annelida</taxon>
        <taxon>Polychaeta</taxon>
        <taxon>Sedentaria</taxon>
        <taxon>Canalipalpata</taxon>
        <taxon>Terebellida</taxon>
        <taxon>Terebelliformia</taxon>
        <taxon>Alvinellidae</taxon>
        <taxon>Paralvinella</taxon>
    </lineage>
</organism>
<evidence type="ECO:0000259" key="6">
    <source>
        <dbReference type="Pfam" id="PF25521"/>
    </source>
</evidence>
<keyword evidence="1" id="KW-0597">Phosphoprotein</keyword>
<comment type="caution">
    <text evidence="7">The sequence shown here is derived from an EMBL/GenBank/DDBJ whole genome shotgun (WGS) entry which is preliminary data.</text>
</comment>
<keyword evidence="8" id="KW-1185">Reference proteome</keyword>
<evidence type="ECO:0000256" key="3">
    <source>
        <dbReference type="ARBA" id="ARBA00023043"/>
    </source>
</evidence>
<reference evidence="7" key="1">
    <citation type="journal article" date="2023" name="Mol. Biol. Evol.">
        <title>Third-Generation Sequencing Reveals the Adaptive Role of the Epigenome in Three Deep-Sea Polychaetes.</title>
        <authorList>
            <person name="Perez M."/>
            <person name="Aroh O."/>
            <person name="Sun Y."/>
            <person name="Lan Y."/>
            <person name="Juniper S.K."/>
            <person name="Young C.R."/>
            <person name="Angers B."/>
            <person name="Qian P.Y."/>
        </authorList>
    </citation>
    <scope>NUCLEOTIDE SEQUENCE</scope>
    <source>
        <strain evidence="7">P08H-3</strain>
    </source>
</reference>
<dbReference type="AlphaFoldDB" id="A0AAD9JIH8"/>
<evidence type="ECO:0000256" key="4">
    <source>
        <dbReference type="SAM" id="MobiDB-lite"/>
    </source>
</evidence>
<keyword evidence="2" id="KW-0677">Repeat</keyword>
<dbReference type="Proteomes" id="UP001208570">
    <property type="component" value="Unassembled WGS sequence"/>
</dbReference>